<dbReference type="SUPFAM" id="SSF74788">
    <property type="entry name" value="Cullin repeat-like"/>
    <property type="match status" value="1"/>
</dbReference>
<feature type="domain" description="Cullin N-terminal" evidence="2">
    <location>
        <begin position="2"/>
        <end position="190"/>
    </location>
</feature>
<dbReference type="InterPro" id="IPR016159">
    <property type="entry name" value="Cullin_repeat-like_dom_sf"/>
</dbReference>
<sequence>MALQMILDILMYMDRTFIPSTRKTPVHELGLNLWRDNIIHSSNIQSRLHDSLLELVQRERTSDVIDRGLVRNVTKMFINLSSSVYQEDFEKPFLEVSADFYRGESQQFIESCDCGDFLKKAERRLNEDIDRVTHYLDGKSEAKITNVVKTEMIKCHMQTLVHMNNSGLVNMIVDDKYEDLGRMYSLFRRCIIVHMFKV</sequence>
<evidence type="ECO:0000259" key="2">
    <source>
        <dbReference type="Pfam" id="PF00888"/>
    </source>
</evidence>
<keyword evidence="4" id="KW-1185">Reference proteome</keyword>
<dbReference type="Pfam" id="PF00888">
    <property type="entry name" value="Cullin"/>
    <property type="match status" value="1"/>
</dbReference>
<dbReference type="InterPro" id="IPR001373">
    <property type="entry name" value="Cullin_N"/>
</dbReference>
<evidence type="ECO:0000256" key="1">
    <source>
        <dbReference type="ARBA" id="ARBA00006019"/>
    </source>
</evidence>
<accession>A0A834GFU7</accession>
<dbReference type="InterPro" id="IPR045093">
    <property type="entry name" value="Cullin"/>
</dbReference>
<dbReference type="FunFam" id="1.20.1310.10:FF:000001">
    <property type="entry name" value="Cullin 3"/>
    <property type="match status" value="1"/>
</dbReference>
<dbReference type="Proteomes" id="UP000626092">
    <property type="component" value="Unassembled WGS sequence"/>
</dbReference>
<name>A0A834GFU7_RHOSS</name>
<dbReference type="AlphaFoldDB" id="A0A834GFU7"/>
<evidence type="ECO:0000313" key="3">
    <source>
        <dbReference type="EMBL" id="KAF7129503.1"/>
    </source>
</evidence>
<dbReference type="EMBL" id="WJXA01000010">
    <property type="protein sequence ID" value="KAF7129503.1"/>
    <property type="molecule type" value="Genomic_DNA"/>
</dbReference>
<reference evidence="3" key="1">
    <citation type="submission" date="2019-11" db="EMBL/GenBank/DDBJ databases">
        <authorList>
            <person name="Liu Y."/>
            <person name="Hou J."/>
            <person name="Li T.-Q."/>
            <person name="Guan C.-H."/>
            <person name="Wu X."/>
            <person name="Wu H.-Z."/>
            <person name="Ling F."/>
            <person name="Zhang R."/>
            <person name="Shi X.-G."/>
            <person name="Ren J.-P."/>
            <person name="Chen E.-F."/>
            <person name="Sun J.-M."/>
        </authorList>
    </citation>
    <scope>NUCLEOTIDE SEQUENCE</scope>
    <source>
        <strain evidence="3">Adult_tree_wgs_1</strain>
        <tissue evidence="3">Leaves</tissue>
    </source>
</reference>
<gene>
    <name evidence="3" type="ORF">RHSIM_Rhsim10G0033300</name>
</gene>
<dbReference type="GO" id="GO:0031625">
    <property type="term" value="F:ubiquitin protein ligase binding"/>
    <property type="evidence" value="ECO:0007669"/>
    <property type="project" value="InterPro"/>
</dbReference>
<protein>
    <recommendedName>
        <fullName evidence="2">Cullin N-terminal domain-containing protein</fullName>
    </recommendedName>
</protein>
<evidence type="ECO:0000313" key="4">
    <source>
        <dbReference type="Proteomes" id="UP000626092"/>
    </source>
</evidence>
<dbReference type="Gene3D" id="6.10.280.240">
    <property type="match status" value="1"/>
</dbReference>
<dbReference type="PANTHER" id="PTHR11932">
    <property type="entry name" value="CULLIN"/>
    <property type="match status" value="1"/>
</dbReference>
<organism evidence="3 4">
    <name type="scientific">Rhododendron simsii</name>
    <name type="common">Sims's rhododendron</name>
    <dbReference type="NCBI Taxonomy" id="118357"/>
    <lineage>
        <taxon>Eukaryota</taxon>
        <taxon>Viridiplantae</taxon>
        <taxon>Streptophyta</taxon>
        <taxon>Embryophyta</taxon>
        <taxon>Tracheophyta</taxon>
        <taxon>Spermatophyta</taxon>
        <taxon>Magnoliopsida</taxon>
        <taxon>eudicotyledons</taxon>
        <taxon>Gunneridae</taxon>
        <taxon>Pentapetalae</taxon>
        <taxon>asterids</taxon>
        <taxon>Ericales</taxon>
        <taxon>Ericaceae</taxon>
        <taxon>Ericoideae</taxon>
        <taxon>Rhodoreae</taxon>
        <taxon>Rhododendron</taxon>
    </lineage>
</organism>
<dbReference type="GO" id="GO:0006511">
    <property type="term" value="P:ubiquitin-dependent protein catabolic process"/>
    <property type="evidence" value="ECO:0007669"/>
    <property type="project" value="InterPro"/>
</dbReference>
<dbReference type="Gene3D" id="1.20.1310.10">
    <property type="entry name" value="Cullin Repeats"/>
    <property type="match status" value="2"/>
</dbReference>
<comment type="similarity">
    <text evidence="1">Belongs to the cullin family.</text>
</comment>
<dbReference type="OrthoDB" id="1707423at2759"/>
<proteinExistence type="inferred from homology"/>
<comment type="caution">
    <text evidence="3">The sequence shown here is derived from an EMBL/GenBank/DDBJ whole genome shotgun (WGS) entry which is preliminary data.</text>
</comment>